<dbReference type="EMBL" id="WHWB01034578">
    <property type="protein sequence ID" value="KAJ7407884.1"/>
    <property type="molecule type" value="Genomic_DNA"/>
</dbReference>
<reference evidence="1" key="1">
    <citation type="submission" date="2019-10" db="EMBL/GenBank/DDBJ databases">
        <authorList>
            <person name="Soares A.E.R."/>
            <person name="Aleixo A."/>
            <person name="Schneider P."/>
            <person name="Miyaki C.Y."/>
            <person name="Schneider M.P."/>
            <person name="Mello C."/>
            <person name="Vasconcelos A.T.R."/>
        </authorList>
    </citation>
    <scope>NUCLEOTIDE SEQUENCE</scope>
    <source>
        <tissue evidence="1">Muscle</tissue>
    </source>
</reference>
<evidence type="ECO:0000313" key="1">
    <source>
        <dbReference type="EMBL" id="KAJ7407884.1"/>
    </source>
</evidence>
<protein>
    <submittedName>
        <fullName evidence="1">RNA-directed DNA polymerase from mobile element jockey-like protein</fullName>
    </submittedName>
</protein>
<keyword evidence="2" id="KW-1185">Reference proteome</keyword>
<accession>A0ABQ9CX54</accession>
<comment type="caution">
    <text evidence="1">The sequence shown here is derived from an EMBL/GenBank/DDBJ whole genome shotgun (WGS) entry which is preliminary data.</text>
</comment>
<organism evidence="1 2">
    <name type="scientific">Willisornis vidua</name>
    <name type="common">Xingu scale-backed antbird</name>
    <dbReference type="NCBI Taxonomy" id="1566151"/>
    <lineage>
        <taxon>Eukaryota</taxon>
        <taxon>Metazoa</taxon>
        <taxon>Chordata</taxon>
        <taxon>Craniata</taxon>
        <taxon>Vertebrata</taxon>
        <taxon>Euteleostomi</taxon>
        <taxon>Archelosauria</taxon>
        <taxon>Archosauria</taxon>
        <taxon>Dinosauria</taxon>
        <taxon>Saurischia</taxon>
        <taxon>Theropoda</taxon>
        <taxon>Coelurosauria</taxon>
        <taxon>Aves</taxon>
        <taxon>Neognathae</taxon>
        <taxon>Neoaves</taxon>
        <taxon>Telluraves</taxon>
        <taxon>Australaves</taxon>
        <taxon>Passeriformes</taxon>
        <taxon>Thamnophilidae</taxon>
        <taxon>Willisornis</taxon>
    </lineage>
</organism>
<evidence type="ECO:0000313" key="2">
    <source>
        <dbReference type="Proteomes" id="UP001145742"/>
    </source>
</evidence>
<proteinExistence type="predicted"/>
<name>A0ABQ9CX54_9PASS</name>
<dbReference type="PANTHER" id="PTHR33332">
    <property type="entry name" value="REVERSE TRANSCRIPTASE DOMAIN-CONTAINING PROTEIN"/>
    <property type="match status" value="1"/>
</dbReference>
<gene>
    <name evidence="1" type="ORF">WISP_124048</name>
</gene>
<dbReference type="Proteomes" id="UP001145742">
    <property type="component" value="Unassembled WGS sequence"/>
</dbReference>
<sequence>MDSLVLLKVQGFTGKAMEPDGIHPIILKKLTDVIAKPLSMIFKKSWESGVVPTDWKLVNIIQIFKKLKKEDLGNYSPVSSVLGKVMEKIILGGIEKHLQDSIVISHSQQSFMRGKSFLSNLISFYGRVTHPVDLGKIANVIYLDFSNLFGKVIHSILLNKISSTQMDSRGT</sequence>